<dbReference type="PANTHER" id="PTHR16356:SF1">
    <property type="entry name" value="TRANSMEMBRANE AND COILED-COIL DOMAIN-CONTAINING PROTEIN 6"/>
    <property type="match status" value="1"/>
</dbReference>
<evidence type="ECO:0000313" key="2">
    <source>
        <dbReference type="Proteomes" id="UP000594262"/>
    </source>
</evidence>
<keyword evidence="2" id="KW-1185">Reference proteome</keyword>
<protein>
    <recommendedName>
        <fullName evidence="3">Importin subunit alpha</fullName>
    </recommendedName>
</protein>
<sequence>ESWAVNWESCKLADGESWVTMIPRAEQTKSNEPLIVNREKRRNDINLLRKNSRQTSIQSKRFRLEKPLQAEHYDQEKVKMMTKNILRKGKDTQNHLKYLRNAFAESCQNIDAFLEVDNALYTLVGYLTGNNTTLQLEAVWCLTNITANENQNIETFVKATSAYLITFLKSGSVLLQDQSAWALGNMAADSHNIREILKAQGIVKPLTELVESDVGEVVKSSLFAICNLCKSLQSFVPLVFTPRFIKIIFKLLNCADTNIFIVGDIAWLLVHFSWNKSGCNLSMEYDFINVLMKRVKLLSPGTQEYLFVVLPSLRVIGNVIGNQEDVNNLQLDPSLFDDIVQTANTILLRFRAKEYVIKECLWMVSNLFSCPMEDHLSNEVVLRDVQKVVFNIVSNFKSSNRDIQKEAAVCFCNLSHQPLMQHFKDILTSEDIVLIFMDFLRMDDLDLIWISLSYFDLLLNEDKMKIIFQKHNGLSYLEAFQHHPNENIRSKSFQVLQTFGTAHPS</sequence>
<dbReference type="SUPFAM" id="SSF48371">
    <property type="entry name" value="ARM repeat"/>
    <property type="match status" value="1"/>
</dbReference>
<dbReference type="Gene3D" id="1.25.10.10">
    <property type="entry name" value="Leucine-rich Repeat Variant"/>
    <property type="match status" value="1"/>
</dbReference>
<dbReference type="SMART" id="SM00185">
    <property type="entry name" value="ARM"/>
    <property type="match status" value="3"/>
</dbReference>
<dbReference type="OrthoDB" id="21522at2759"/>
<dbReference type="Proteomes" id="UP000594262">
    <property type="component" value="Unplaced"/>
</dbReference>
<dbReference type="InterPro" id="IPR011989">
    <property type="entry name" value="ARM-like"/>
</dbReference>
<name>A0A7M5WKE4_9CNID</name>
<dbReference type="PANTHER" id="PTHR16356">
    <property type="entry name" value="TRANSMEMBRANE AND COILED-COIL DOMAIN-CONTAINING PROTEIN 6 TMCO6"/>
    <property type="match status" value="1"/>
</dbReference>
<dbReference type="AlphaFoldDB" id="A0A7M5WKE4"/>
<accession>A0A7M5WKE4</accession>
<organism evidence="1 2">
    <name type="scientific">Clytia hemisphaerica</name>
    <dbReference type="NCBI Taxonomy" id="252671"/>
    <lineage>
        <taxon>Eukaryota</taxon>
        <taxon>Metazoa</taxon>
        <taxon>Cnidaria</taxon>
        <taxon>Hydrozoa</taxon>
        <taxon>Hydroidolina</taxon>
        <taxon>Leptothecata</taxon>
        <taxon>Obeliida</taxon>
        <taxon>Clytiidae</taxon>
        <taxon>Clytia</taxon>
    </lineage>
</organism>
<evidence type="ECO:0000313" key="1">
    <source>
        <dbReference type="EnsemblMetazoa" id="CLYHEMP007221.1"/>
    </source>
</evidence>
<dbReference type="InterPro" id="IPR000225">
    <property type="entry name" value="Armadillo"/>
</dbReference>
<proteinExistence type="predicted"/>
<dbReference type="InterPro" id="IPR016024">
    <property type="entry name" value="ARM-type_fold"/>
</dbReference>
<reference evidence="1" key="1">
    <citation type="submission" date="2021-01" db="UniProtKB">
        <authorList>
            <consortium name="EnsemblMetazoa"/>
        </authorList>
    </citation>
    <scope>IDENTIFICATION</scope>
</reference>
<evidence type="ECO:0008006" key="3">
    <source>
        <dbReference type="Google" id="ProtNLM"/>
    </source>
</evidence>
<dbReference type="EnsemblMetazoa" id="CLYHEMT007221.1">
    <property type="protein sequence ID" value="CLYHEMP007221.1"/>
    <property type="gene ID" value="CLYHEMG007221"/>
</dbReference>